<dbReference type="Proteomes" id="UP000887013">
    <property type="component" value="Unassembled WGS sequence"/>
</dbReference>
<dbReference type="PROSITE" id="PS50184">
    <property type="entry name" value="VWFC_2"/>
    <property type="match status" value="2"/>
</dbReference>
<feature type="compositionally biased region" description="Low complexity" evidence="1">
    <location>
        <begin position="560"/>
        <end position="578"/>
    </location>
</feature>
<keyword evidence="2" id="KW-0732">Signal</keyword>
<evidence type="ECO:0000259" key="3">
    <source>
        <dbReference type="PROSITE" id="PS50184"/>
    </source>
</evidence>
<sequence length="937" mass="103493">MKTCMRKMLYSLLVFLALCAAASWTPIGARVIHKRAAFYIANDTMCIVDGDVYRNGDPVPTDDECERCTCRPPGFSCVLRDCDAKPGCKAVRRAGECCPEYVCGCVHNNRVYEDGEIIKDLQNACYTCRCHGSSISCTFADCLFRGDCPPEYVPGECCPRYDHCPPLSTTSSTIFTTESTTRSPVVQQQEQFFINATTQHLEKFTAKDTTVTIFDVSPSSITTASISDVSTPSPVTVKFSLTDGPISSISDLDITTLSSLLPLKPATYTETTKYVFSQENKPTTQSSFSEIFDDHSSHKTEEVVPVTSTTSIVTEDKKDSLMTTIPESSSEFITSDSLLHTDKHNTEDNVVKIESTSFDDSQDHAFNFEGTTEEIKTSTKDDISDLSNAFSSTTSYETTEIFEGEETQNTQITVSSKASSEVFNVSEADSHTEIKEQDHSTTEQFNETHKFHGISQLYSTTEAISRETESSTESIYNVSNISDTTESTTTTASYTTEYTDYAHLSSKAPVVTEINELYSPNTEIFDGEETIVTEKHNESSVVSDISESHMLTHSSHHIPETTSTEQSDESSTVSSVTDLHSNPEASDVITQKDDALDTLQTIESHVSEEIQDHGEYFSTEKSNETEESSFSVLSNSSTETTNENEEFSSQFNEISEFSNVLENITTKVEETKLTESWKETPLHTDSTYSQTTNKQEIRSTLESLEYSTESGMSFTESGIFMDNTSLIFETSTQNKNDVYVESSSTSTEYDSSTSIVTISAAETINKSSISDTPHLSEISVTENEVTTHGSLNDTQDENISQDSEASNESLAATILGTENFSTYDSKISNEPLVTTILGTEKFSTYDSEISNEPLITTILGTENFSTHNSDSSLEKVGTGYSEILSAFNPTTPIRESEEISVFDDSLKETITEDSKISNKYYTTTEEFKESTSYSSND</sequence>
<dbReference type="SUPFAM" id="SSF57603">
    <property type="entry name" value="FnI-like domain"/>
    <property type="match status" value="2"/>
</dbReference>
<feature type="compositionally biased region" description="Low complexity" evidence="1">
    <location>
        <begin position="628"/>
        <end position="649"/>
    </location>
</feature>
<feature type="region of interest" description="Disordered" evidence="1">
    <location>
        <begin position="536"/>
        <end position="592"/>
    </location>
</feature>
<gene>
    <name evidence="4" type="primary">NCL1_12636</name>
    <name evidence="4" type="ORF">NPIL_12271</name>
</gene>
<dbReference type="InterPro" id="IPR001007">
    <property type="entry name" value="VWF_dom"/>
</dbReference>
<comment type="caution">
    <text evidence="4">The sequence shown here is derived from an EMBL/GenBank/DDBJ whole genome shotgun (WGS) entry which is preliminary data.</text>
</comment>
<feature type="signal peptide" evidence="2">
    <location>
        <begin position="1"/>
        <end position="24"/>
    </location>
</feature>
<feature type="compositionally biased region" description="Polar residues" evidence="1">
    <location>
        <begin position="539"/>
        <end position="553"/>
    </location>
</feature>
<evidence type="ECO:0000313" key="5">
    <source>
        <dbReference type="Proteomes" id="UP000887013"/>
    </source>
</evidence>
<feature type="chain" id="PRO_5036450858" description="VWFC domain-containing protein" evidence="2">
    <location>
        <begin position="25"/>
        <end position="937"/>
    </location>
</feature>
<proteinExistence type="predicted"/>
<dbReference type="EMBL" id="BMAW01114321">
    <property type="protein sequence ID" value="GFT61244.1"/>
    <property type="molecule type" value="Genomic_DNA"/>
</dbReference>
<name>A0A8X6PBG8_NEPPI</name>
<feature type="domain" description="VWFC" evidence="3">
    <location>
        <begin position="105"/>
        <end position="165"/>
    </location>
</feature>
<feature type="region of interest" description="Disordered" evidence="1">
    <location>
        <begin position="607"/>
        <end position="649"/>
    </location>
</feature>
<dbReference type="SMART" id="SM00214">
    <property type="entry name" value="VWC"/>
    <property type="match status" value="2"/>
</dbReference>
<dbReference type="Pfam" id="PF23334">
    <property type="entry name" value="VWC2L_2nd"/>
    <property type="match status" value="1"/>
</dbReference>
<feature type="domain" description="VWFC" evidence="3">
    <location>
        <begin position="44"/>
        <end position="104"/>
    </location>
</feature>
<organism evidence="4 5">
    <name type="scientific">Nephila pilipes</name>
    <name type="common">Giant wood spider</name>
    <name type="synonym">Nephila maculata</name>
    <dbReference type="NCBI Taxonomy" id="299642"/>
    <lineage>
        <taxon>Eukaryota</taxon>
        <taxon>Metazoa</taxon>
        <taxon>Ecdysozoa</taxon>
        <taxon>Arthropoda</taxon>
        <taxon>Chelicerata</taxon>
        <taxon>Arachnida</taxon>
        <taxon>Araneae</taxon>
        <taxon>Araneomorphae</taxon>
        <taxon>Entelegynae</taxon>
        <taxon>Araneoidea</taxon>
        <taxon>Nephilidae</taxon>
        <taxon>Nephila</taxon>
    </lineage>
</organism>
<protein>
    <recommendedName>
        <fullName evidence="3">VWFC domain-containing protein</fullName>
    </recommendedName>
</protein>
<evidence type="ECO:0000256" key="1">
    <source>
        <dbReference type="SAM" id="MobiDB-lite"/>
    </source>
</evidence>
<dbReference type="OrthoDB" id="6431727at2759"/>
<evidence type="ECO:0000256" key="2">
    <source>
        <dbReference type="SAM" id="SignalP"/>
    </source>
</evidence>
<feature type="non-terminal residue" evidence="4">
    <location>
        <position position="1"/>
    </location>
</feature>
<dbReference type="AlphaFoldDB" id="A0A8X6PBG8"/>
<accession>A0A8X6PBG8</accession>
<reference evidence="4" key="1">
    <citation type="submission" date="2020-08" db="EMBL/GenBank/DDBJ databases">
        <title>Multicomponent nature underlies the extraordinary mechanical properties of spider dragline silk.</title>
        <authorList>
            <person name="Kono N."/>
            <person name="Nakamura H."/>
            <person name="Mori M."/>
            <person name="Yoshida Y."/>
            <person name="Ohtoshi R."/>
            <person name="Malay A.D."/>
            <person name="Moran D.A.P."/>
            <person name="Tomita M."/>
            <person name="Numata K."/>
            <person name="Arakawa K."/>
        </authorList>
    </citation>
    <scope>NUCLEOTIDE SEQUENCE</scope>
</reference>
<evidence type="ECO:0000313" key="4">
    <source>
        <dbReference type="EMBL" id="GFT61244.1"/>
    </source>
</evidence>
<feature type="region of interest" description="Disordered" evidence="1">
    <location>
        <begin position="770"/>
        <end position="807"/>
    </location>
</feature>
<keyword evidence="5" id="KW-1185">Reference proteome</keyword>